<evidence type="ECO:0000313" key="2">
    <source>
        <dbReference type="WBParaSite" id="PEQ_0001202601-mRNA-1"/>
    </source>
</evidence>
<name>A0A914SD82_PAREQ</name>
<dbReference type="WBParaSite" id="PEQ_0001202601-mRNA-1">
    <property type="protein sequence ID" value="PEQ_0001202601-mRNA-1"/>
    <property type="gene ID" value="PEQ_0001202601"/>
</dbReference>
<keyword evidence="1" id="KW-1185">Reference proteome</keyword>
<proteinExistence type="predicted"/>
<accession>A0A914SD82</accession>
<organism evidence="1 2">
    <name type="scientific">Parascaris equorum</name>
    <name type="common">Equine roundworm</name>
    <dbReference type="NCBI Taxonomy" id="6256"/>
    <lineage>
        <taxon>Eukaryota</taxon>
        <taxon>Metazoa</taxon>
        <taxon>Ecdysozoa</taxon>
        <taxon>Nematoda</taxon>
        <taxon>Chromadorea</taxon>
        <taxon>Rhabditida</taxon>
        <taxon>Spirurina</taxon>
        <taxon>Ascaridomorpha</taxon>
        <taxon>Ascaridoidea</taxon>
        <taxon>Ascarididae</taxon>
        <taxon>Parascaris</taxon>
    </lineage>
</organism>
<sequence length="40" mass="4451">MELPYSSRESKGGENRIARVNSVFITSSNNLMFAVANCEQ</sequence>
<dbReference type="Proteomes" id="UP000887564">
    <property type="component" value="Unplaced"/>
</dbReference>
<dbReference type="AlphaFoldDB" id="A0A914SD82"/>
<evidence type="ECO:0000313" key="1">
    <source>
        <dbReference type="Proteomes" id="UP000887564"/>
    </source>
</evidence>
<reference evidence="2" key="1">
    <citation type="submission" date="2022-11" db="UniProtKB">
        <authorList>
            <consortium name="WormBaseParasite"/>
        </authorList>
    </citation>
    <scope>IDENTIFICATION</scope>
</reference>
<protein>
    <submittedName>
        <fullName evidence="2">Uncharacterized protein</fullName>
    </submittedName>
</protein>